<feature type="binding site" evidence="10">
    <location>
        <begin position="8"/>
        <end position="13"/>
    </location>
    <ligand>
        <name>substrate</name>
    </ligand>
</feature>
<comment type="catalytic activity">
    <reaction evidence="8 10">
        <text>dITP + H2O = dIMP + diphosphate + H(+)</text>
        <dbReference type="Rhea" id="RHEA:28342"/>
        <dbReference type="ChEBI" id="CHEBI:15377"/>
        <dbReference type="ChEBI" id="CHEBI:15378"/>
        <dbReference type="ChEBI" id="CHEBI:33019"/>
        <dbReference type="ChEBI" id="CHEBI:61194"/>
        <dbReference type="ChEBI" id="CHEBI:61382"/>
        <dbReference type="EC" id="3.6.1.66"/>
    </reaction>
</comment>
<gene>
    <name evidence="12" type="ORF">GCM10010995_09340</name>
</gene>
<evidence type="ECO:0000313" key="12">
    <source>
        <dbReference type="EMBL" id="GGF94222.1"/>
    </source>
</evidence>
<comment type="caution">
    <text evidence="12">The sequence shown here is derived from an EMBL/GenBank/DDBJ whole genome shotgun (WGS) entry which is preliminary data.</text>
</comment>
<dbReference type="AlphaFoldDB" id="A0A8J2Z3A3"/>
<feature type="binding site" evidence="10">
    <location>
        <position position="69"/>
    </location>
    <ligand>
        <name>Mg(2+)</name>
        <dbReference type="ChEBI" id="CHEBI:18420"/>
    </ligand>
</feature>
<feature type="binding site" evidence="10">
    <location>
        <position position="40"/>
    </location>
    <ligand>
        <name>Mg(2+)</name>
        <dbReference type="ChEBI" id="CHEBI:18420"/>
    </ligand>
</feature>
<comment type="catalytic activity">
    <reaction evidence="10">
        <text>ITP + H2O = IMP + diphosphate + H(+)</text>
        <dbReference type="Rhea" id="RHEA:29399"/>
        <dbReference type="ChEBI" id="CHEBI:15377"/>
        <dbReference type="ChEBI" id="CHEBI:15378"/>
        <dbReference type="ChEBI" id="CHEBI:33019"/>
        <dbReference type="ChEBI" id="CHEBI:58053"/>
        <dbReference type="ChEBI" id="CHEBI:61402"/>
        <dbReference type="EC" id="3.6.1.66"/>
    </reaction>
</comment>
<comment type="similarity">
    <text evidence="1 10 11">Belongs to the HAM1 NTPase family.</text>
</comment>
<evidence type="ECO:0000256" key="11">
    <source>
        <dbReference type="RuleBase" id="RU003781"/>
    </source>
</evidence>
<evidence type="ECO:0000256" key="4">
    <source>
        <dbReference type="ARBA" id="ARBA00022741"/>
    </source>
</evidence>
<dbReference type="GO" id="GO:0036222">
    <property type="term" value="F:XTP diphosphatase activity"/>
    <property type="evidence" value="ECO:0007669"/>
    <property type="project" value="UniProtKB-UniRule"/>
</dbReference>
<evidence type="ECO:0000256" key="8">
    <source>
        <dbReference type="ARBA" id="ARBA00051875"/>
    </source>
</evidence>
<keyword evidence="4 10" id="KW-0547">Nucleotide-binding</keyword>
<feature type="binding site" evidence="10">
    <location>
        <begin position="182"/>
        <end position="183"/>
    </location>
    <ligand>
        <name>substrate</name>
    </ligand>
</feature>
<evidence type="ECO:0000256" key="1">
    <source>
        <dbReference type="ARBA" id="ARBA00008023"/>
    </source>
</evidence>
<comment type="catalytic activity">
    <reaction evidence="9 10">
        <text>XTP + H2O = XMP + diphosphate + H(+)</text>
        <dbReference type="Rhea" id="RHEA:28610"/>
        <dbReference type="ChEBI" id="CHEBI:15377"/>
        <dbReference type="ChEBI" id="CHEBI:15378"/>
        <dbReference type="ChEBI" id="CHEBI:33019"/>
        <dbReference type="ChEBI" id="CHEBI:57464"/>
        <dbReference type="ChEBI" id="CHEBI:61314"/>
        <dbReference type="EC" id="3.6.1.66"/>
    </reaction>
</comment>
<dbReference type="NCBIfam" id="NF011397">
    <property type="entry name" value="PRK14822.1"/>
    <property type="match status" value="1"/>
</dbReference>
<dbReference type="Pfam" id="PF01725">
    <property type="entry name" value="Ham1p_like"/>
    <property type="match status" value="1"/>
</dbReference>
<evidence type="ECO:0000256" key="5">
    <source>
        <dbReference type="ARBA" id="ARBA00022801"/>
    </source>
</evidence>
<keyword evidence="13" id="KW-1185">Reference proteome</keyword>
<dbReference type="OrthoDB" id="9807456at2"/>
<reference evidence="12" key="1">
    <citation type="journal article" date="2014" name="Int. J. Syst. Evol. Microbiol.">
        <title>Complete genome sequence of Corynebacterium casei LMG S-19264T (=DSM 44701T), isolated from a smear-ripened cheese.</title>
        <authorList>
            <consortium name="US DOE Joint Genome Institute (JGI-PGF)"/>
            <person name="Walter F."/>
            <person name="Albersmeier A."/>
            <person name="Kalinowski J."/>
            <person name="Ruckert C."/>
        </authorList>
    </citation>
    <scope>NUCLEOTIDE SEQUENCE</scope>
    <source>
        <strain evidence="12">CGMCC 1.15758</strain>
    </source>
</reference>
<dbReference type="RefSeq" id="WP_117001910.1">
    <property type="nucleotide sequence ID" value="NZ_BMJS01000007.1"/>
</dbReference>
<dbReference type="SUPFAM" id="SSF52972">
    <property type="entry name" value="ITPase-like"/>
    <property type="match status" value="1"/>
</dbReference>
<keyword evidence="3 10" id="KW-0479">Metal-binding</keyword>
<keyword evidence="5 10" id="KW-0378">Hydrolase</keyword>
<sequence length="198" mass="21653">MKEIVFASSNKGKIKEVSEILSPLGFKVIPQTEFNVTDADETGLSFVENAILKARHCAQFTGLPALADDSGLCVDALKGAPGIYSARFSGGHGNDEANIDKLLSDMQDITDDKRQAHFQCVLALVMHEHDPMPVIAEGHVDGSITHARRGNNGFGYNPVFLLPEYQQTMAEVSNEVKNSVSHRARALAKLKEKLHRLL</sequence>
<reference evidence="12" key="2">
    <citation type="submission" date="2020-09" db="EMBL/GenBank/DDBJ databases">
        <authorList>
            <person name="Sun Q."/>
            <person name="Zhou Y."/>
        </authorList>
    </citation>
    <scope>NUCLEOTIDE SEQUENCE</scope>
    <source>
        <strain evidence="12">CGMCC 1.15758</strain>
    </source>
</reference>
<comment type="function">
    <text evidence="10">Pyrophosphatase that catalyzes the hydrolysis of nucleoside triphosphates to their monophosphate derivatives, with a high preference for the non-canonical purine nucleotides XTP (xanthosine triphosphate), dITP (deoxyinosine triphosphate) and ITP. Seems to function as a house-cleaning enzyme that removes non-canonical purine nucleotides from the nucleotide pool, thus preventing their incorporation into DNA/RNA and avoiding chromosomal lesions.</text>
</comment>
<evidence type="ECO:0000256" key="2">
    <source>
        <dbReference type="ARBA" id="ARBA00011738"/>
    </source>
</evidence>
<evidence type="ECO:0000256" key="7">
    <source>
        <dbReference type="ARBA" id="ARBA00023080"/>
    </source>
</evidence>
<dbReference type="Proteomes" id="UP000636949">
    <property type="component" value="Unassembled WGS sequence"/>
</dbReference>
<keyword evidence="6 10" id="KW-0460">Magnesium</keyword>
<dbReference type="GO" id="GO:0046872">
    <property type="term" value="F:metal ion binding"/>
    <property type="evidence" value="ECO:0007669"/>
    <property type="project" value="UniProtKB-KW"/>
</dbReference>
<evidence type="ECO:0000256" key="10">
    <source>
        <dbReference type="HAMAP-Rule" id="MF_01405"/>
    </source>
</evidence>
<dbReference type="GO" id="GO:0035870">
    <property type="term" value="F:dITP diphosphatase activity"/>
    <property type="evidence" value="ECO:0007669"/>
    <property type="project" value="UniProtKB-UniRule"/>
</dbReference>
<dbReference type="PANTHER" id="PTHR11067:SF9">
    <property type="entry name" value="INOSINE TRIPHOSPHATE PYROPHOSPHATASE"/>
    <property type="match status" value="1"/>
</dbReference>
<dbReference type="GO" id="GO:0036220">
    <property type="term" value="F:ITP diphosphatase activity"/>
    <property type="evidence" value="ECO:0007669"/>
    <property type="project" value="UniProtKB-UniRule"/>
</dbReference>
<dbReference type="EC" id="3.6.1.66" evidence="10"/>
<dbReference type="HAMAP" id="MF_01405">
    <property type="entry name" value="Non_canon_purine_NTPase"/>
    <property type="match status" value="1"/>
</dbReference>
<dbReference type="NCBIfam" id="TIGR00042">
    <property type="entry name" value="RdgB/HAM1 family non-canonical purine NTP pyrophosphatase"/>
    <property type="match status" value="1"/>
</dbReference>
<evidence type="ECO:0000256" key="6">
    <source>
        <dbReference type="ARBA" id="ARBA00022842"/>
    </source>
</evidence>
<name>A0A8J2Z3A3_9GAMM</name>
<dbReference type="GO" id="GO:0005829">
    <property type="term" value="C:cytosol"/>
    <property type="evidence" value="ECO:0007669"/>
    <property type="project" value="TreeGrafter"/>
</dbReference>
<feature type="binding site" evidence="10">
    <location>
        <position position="177"/>
    </location>
    <ligand>
        <name>substrate</name>
    </ligand>
</feature>
<comment type="subunit">
    <text evidence="2 10">Homodimer.</text>
</comment>
<proteinExistence type="inferred from homology"/>
<evidence type="ECO:0000256" key="3">
    <source>
        <dbReference type="ARBA" id="ARBA00022723"/>
    </source>
</evidence>
<dbReference type="InterPro" id="IPR020922">
    <property type="entry name" value="dITP/XTP_pyrophosphatase"/>
</dbReference>
<dbReference type="EMBL" id="BMJS01000007">
    <property type="protein sequence ID" value="GGF94222.1"/>
    <property type="molecule type" value="Genomic_DNA"/>
</dbReference>
<evidence type="ECO:0000256" key="9">
    <source>
        <dbReference type="ARBA" id="ARBA00052017"/>
    </source>
</evidence>
<protein>
    <recommendedName>
        <fullName evidence="10">dITP/XTP pyrophosphatase</fullName>
        <ecNumber evidence="10">3.6.1.66</ecNumber>
    </recommendedName>
    <alternativeName>
        <fullName evidence="10">Non-canonical purine NTP pyrophosphatase</fullName>
    </alternativeName>
    <alternativeName>
        <fullName evidence="10">Non-standard purine NTP pyrophosphatase</fullName>
    </alternativeName>
    <alternativeName>
        <fullName evidence="10">Nucleoside-triphosphate diphosphatase</fullName>
    </alternativeName>
    <alternativeName>
        <fullName evidence="10">Nucleoside-triphosphate pyrophosphatase</fullName>
        <shortName evidence="10">NTPase</shortName>
    </alternativeName>
</protein>
<accession>A0A8J2Z3A3</accession>
<dbReference type="GO" id="GO:0009146">
    <property type="term" value="P:purine nucleoside triphosphate catabolic process"/>
    <property type="evidence" value="ECO:0007669"/>
    <property type="project" value="UniProtKB-UniRule"/>
</dbReference>
<keyword evidence="7 10" id="KW-0546">Nucleotide metabolism</keyword>
<evidence type="ECO:0000313" key="13">
    <source>
        <dbReference type="Proteomes" id="UP000636949"/>
    </source>
</evidence>
<dbReference type="GO" id="GO:0009117">
    <property type="term" value="P:nucleotide metabolic process"/>
    <property type="evidence" value="ECO:0007669"/>
    <property type="project" value="UniProtKB-KW"/>
</dbReference>
<dbReference type="Gene3D" id="3.90.950.10">
    <property type="match status" value="1"/>
</dbReference>
<feature type="active site" description="Proton acceptor" evidence="10">
    <location>
        <position position="69"/>
    </location>
</feature>
<dbReference type="InterPro" id="IPR002637">
    <property type="entry name" value="RdgB/HAM1"/>
</dbReference>
<dbReference type="GO" id="GO:0000166">
    <property type="term" value="F:nucleotide binding"/>
    <property type="evidence" value="ECO:0007669"/>
    <property type="project" value="UniProtKB-KW"/>
</dbReference>
<organism evidence="12 13">
    <name type="scientific">Cysteiniphilum litorale</name>
    <dbReference type="NCBI Taxonomy" id="2056700"/>
    <lineage>
        <taxon>Bacteria</taxon>
        <taxon>Pseudomonadati</taxon>
        <taxon>Pseudomonadota</taxon>
        <taxon>Gammaproteobacteria</taxon>
        <taxon>Thiotrichales</taxon>
        <taxon>Fastidiosibacteraceae</taxon>
        <taxon>Cysteiniphilum</taxon>
    </lineage>
</organism>
<feature type="binding site" evidence="10">
    <location>
        <position position="70"/>
    </location>
    <ligand>
        <name>substrate</name>
    </ligand>
</feature>
<dbReference type="InterPro" id="IPR029001">
    <property type="entry name" value="ITPase-like_fam"/>
</dbReference>
<comment type="cofactor">
    <cofactor evidence="10">
        <name>Mg(2+)</name>
        <dbReference type="ChEBI" id="CHEBI:18420"/>
    </cofactor>
    <text evidence="10">Binds 1 Mg(2+) ion per subunit.</text>
</comment>
<dbReference type="GO" id="GO:0017111">
    <property type="term" value="F:ribonucleoside triphosphate phosphatase activity"/>
    <property type="evidence" value="ECO:0007669"/>
    <property type="project" value="InterPro"/>
</dbReference>
<dbReference type="PANTHER" id="PTHR11067">
    <property type="entry name" value="INOSINE TRIPHOSPHATE PYROPHOSPHATASE/HAM1 PROTEIN"/>
    <property type="match status" value="1"/>
</dbReference>
<feature type="binding site" evidence="10">
    <location>
        <begin position="154"/>
        <end position="157"/>
    </location>
    <ligand>
        <name>substrate</name>
    </ligand>
</feature>
<dbReference type="FunFam" id="3.90.950.10:FF:000001">
    <property type="entry name" value="dITP/XTP pyrophosphatase"/>
    <property type="match status" value="1"/>
</dbReference>
<dbReference type="CDD" id="cd00515">
    <property type="entry name" value="HAM1"/>
    <property type="match status" value="1"/>
</dbReference>